<evidence type="ECO:0000313" key="4">
    <source>
        <dbReference type="EMBL" id="GAI83201.1"/>
    </source>
</evidence>
<evidence type="ECO:0000256" key="1">
    <source>
        <dbReference type="ARBA" id="ARBA00022723"/>
    </source>
</evidence>
<dbReference type="AlphaFoldDB" id="X1SVN5"/>
<dbReference type="GO" id="GO:0046872">
    <property type="term" value="F:metal ion binding"/>
    <property type="evidence" value="ECO:0007669"/>
    <property type="project" value="UniProtKB-KW"/>
</dbReference>
<comment type="caution">
    <text evidence="4">The sequence shown here is derived from an EMBL/GenBank/DDBJ whole genome shotgun (WGS) entry which is preliminary data.</text>
</comment>
<dbReference type="SUPFAM" id="SSF53649">
    <property type="entry name" value="Alkaline phosphatase-like"/>
    <property type="match status" value="1"/>
</dbReference>
<evidence type="ECO:0000256" key="2">
    <source>
        <dbReference type="ARBA" id="ARBA00022801"/>
    </source>
</evidence>
<keyword evidence="2" id="KW-0378">Hydrolase</keyword>
<protein>
    <recommendedName>
        <fullName evidence="3">Sulfatase N-terminal domain-containing protein</fullName>
    </recommendedName>
</protein>
<evidence type="ECO:0000259" key="3">
    <source>
        <dbReference type="Pfam" id="PF00884"/>
    </source>
</evidence>
<dbReference type="PANTHER" id="PTHR45953">
    <property type="entry name" value="IDURONATE 2-SULFATASE"/>
    <property type="match status" value="1"/>
</dbReference>
<dbReference type="EMBL" id="BARW01012348">
    <property type="protein sequence ID" value="GAI83201.1"/>
    <property type="molecule type" value="Genomic_DNA"/>
</dbReference>
<keyword evidence="1" id="KW-0479">Metal-binding</keyword>
<accession>X1SVN5</accession>
<name>X1SVN5_9ZZZZ</name>
<dbReference type="PANTHER" id="PTHR45953:SF1">
    <property type="entry name" value="IDURONATE 2-SULFATASE"/>
    <property type="match status" value="1"/>
</dbReference>
<dbReference type="InterPro" id="IPR000917">
    <property type="entry name" value="Sulfatase_N"/>
</dbReference>
<dbReference type="Gene3D" id="3.40.720.10">
    <property type="entry name" value="Alkaline Phosphatase, subunit A"/>
    <property type="match status" value="1"/>
</dbReference>
<reference evidence="4" key="1">
    <citation type="journal article" date="2014" name="Front. Microbiol.">
        <title>High frequency of phylogenetically diverse reductive dehalogenase-homologous genes in deep subseafloor sedimentary metagenomes.</title>
        <authorList>
            <person name="Kawai M."/>
            <person name="Futagami T."/>
            <person name="Toyoda A."/>
            <person name="Takaki Y."/>
            <person name="Nishi S."/>
            <person name="Hori S."/>
            <person name="Arai W."/>
            <person name="Tsubouchi T."/>
            <person name="Morono Y."/>
            <person name="Uchiyama I."/>
            <person name="Ito T."/>
            <person name="Fujiyama A."/>
            <person name="Inagaki F."/>
            <person name="Takami H."/>
        </authorList>
    </citation>
    <scope>NUCLEOTIDE SEQUENCE</scope>
    <source>
        <strain evidence="4">Expedition CK06-06</strain>
    </source>
</reference>
<organism evidence="4">
    <name type="scientific">marine sediment metagenome</name>
    <dbReference type="NCBI Taxonomy" id="412755"/>
    <lineage>
        <taxon>unclassified sequences</taxon>
        <taxon>metagenomes</taxon>
        <taxon>ecological metagenomes</taxon>
    </lineage>
</organism>
<feature type="non-terminal residue" evidence="4">
    <location>
        <position position="178"/>
    </location>
</feature>
<dbReference type="Pfam" id="PF00884">
    <property type="entry name" value="Sulfatase"/>
    <property type="match status" value="1"/>
</dbReference>
<feature type="domain" description="Sulfatase N-terminal" evidence="3">
    <location>
        <begin position="24"/>
        <end position="175"/>
    </location>
</feature>
<dbReference type="GO" id="GO:0005737">
    <property type="term" value="C:cytoplasm"/>
    <property type="evidence" value="ECO:0007669"/>
    <property type="project" value="TreeGrafter"/>
</dbReference>
<dbReference type="InterPro" id="IPR017850">
    <property type="entry name" value="Alkaline_phosphatase_core_sf"/>
</dbReference>
<gene>
    <name evidence="4" type="ORF">S12H4_23301</name>
</gene>
<proteinExistence type="predicted"/>
<dbReference type="GO" id="GO:0008484">
    <property type="term" value="F:sulfuric ester hydrolase activity"/>
    <property type="evidence" value="ECO:0007669"/>
    <property type="project" value="TreeGrafter"/>
</dbReference>
<sequence>MFGGMSNHLKVPVYDFDPSGEYPKEKQYTGEKFSSEMFADEAIKFLENDTGDDPFFMYVSFTAPHDPRMAPKEYEEIYPRERIFIPENFMPEHPFDNGEMKIRDEKLAPWPRTEKIVRDHIGAYYAMITHTDAQIGRLVDALEKNGKAENTIIIFAGDNGLAVGQHGLLGKQNLYEHS</sequence>